<keyword evidence="8" id="KW-0968">Cytoplasmic vesicle</keyword>
<dbReference type="GO" id="GO:0005546">
    <property type="term" value="F:phosphatidylinositol-4,5-bisphosphate binding"/>
    <property type="evidence" value="ECO:0007669"/>
    <property type="project" value="TreeGrafter"/>
</dbReference>
<dbReference type="SMART" id="SM00273">
    <property type="entry name" value="ENTH"/>
    <property type="match status" value="1"/>
</dbReference>
<dbReference type="GO" id="GO:0005794">
    <property type="term" value="C:Golgi apparatus"/>
    <property type="evidence" value="ECO:0007669"/>
    <property type="project" value="UniProtKB-SubCell"/>
</dbReference>
<dbReference type="InterPro" id="IPR011417">
    <property type="entry name" value="ANTH_dom"/>
</dbReference>
<dbReference type="InterPro" id="IPR013809">
    <property type="entry name" value="ENTH"/>
</dbReference>
<dbReference type="EMBL" id="NKXS01000866">
    <property type="protein sequence ID" value="PIN21889.1"/>
    <property type="molecule type" value="Genomic_DNA"/>
</dbReference>
<comment type="caution">
    <text evidence="11">The sequence shown here is derived from an EMBL/GenBank/DDBJ whole genome shotgun (WGS) entry which is preliminary data.</text>
</comment>
<dbReference type="GO" id="GO:0005905">
    <property type="term" value="C:clathrin-coated pit"/>
    <property type="evidence" value="ECO:0007669"/>
    <property type="project" value="UniProtKB-SubCell"/>
</dbReference>
<dbReference type="STRING" id="429701.A0A2G9HWL5"/>
<evidence type="ECO:0000256" key="4">
    <source>
        <dbReference type="ARBA" id="ARBA00022583"/>
    </source>
</evidence>
<dbReference type="Gene3D" id="1.20.58.150">
    <property type="entry name" value="ANTH domain"/>
    <property type="match status" value="1"/>
</dbReference>
<keyword evidence="6" id="KW-0472">Membrane</keyword>
<dbReference type="OrthoDB" id="44015at2759"/>
<dbReference type="GO" id="GO:0030136">
    <property type="term" value="C:clathrin-coated vesicle"/>
    <property type="evidence" value="ECO:0007669"/>
    <property type="project" value="UniProtKB-SubCell"/>
</dbReference>
<keyword evidence="5" id="KW-0333">Golgi apparatus</keyword>
<accession>A0A2G9HWL5</accession>
<evidence type="ECO:0000313" key="11">
    <source>
        <dbReference type="EMBL" id="PIN21889.1"/>
    </source>
</evidence>
<feature type="region of interest" description="Disordered" evidence="9">
    <location>
        <begin position="608"/>
        <end position="654"/>
    </location>
</feature>
<dbReference type="Pfam" id="PF07651">
    <property type="entry name" value="ANTH"/>
    <property type="match status" value="1"/>
</dbReference>
<evidence type="ECO:0000259" key="10">
    <source>
        <dbReference type="PROSITE" id="PS50942"/>
    </source>
</evidence>
<evidence type="ECO:0000256" key="5">
    <source>
        <dbReference type="ARBA" id="ARBA00023034"/>
    </source>
</evidence>
<dbReference type="GO" id="GO:0000149">
    <property type="term" value="F:SNARE binding"/>
    <property type="evidence" value="ECO:0007669"/>
    <property type="project" value="TreeGrafter"/>
</dbReference>
<protein>
    <submittedName>
        <fullName evidence="11">Clathrin assembly protein AP180</fullName>
    </submittedName>
</protein>
<dbReference type="FunFam" id="1.20.58.150:FF:000005">
    <property type="entry name" value="putative clathrin assembly protein At2g25430"/>
    <property type="match status" value="1"/>
</dbReference>
<gene>
    <name evidence="11" type="ORF">CDL12_05415</name>
</gene>
<dbReference type="GO" id="GO:0006900">
    <property type="term" value="P:vesicle budding from membrane"/>
    <property type="evidence" value="ECO:0007669"/>
    <property type="project" value="TreeGrafter"/>
</dbReference>
<dbReference type="PANTHER" id="PTHR22951">
    <property type="entry name" value="CLATHRIN ASSEMBLY PROTEIN"/>
    <property type="match status" value="1"/>
</dbReference>
<dbReference type="PANTHER" id="PTHR22951:SF97">
    <property type="entry name" value="ENTH DOMAIN-CONTAINING PROTEIN"/>
    <property type="match status" value="1"/>
</dbReference>
<comment type="subcellular location">
    <subcellularLocation>
        <location evidence="1">Cytoplasmic vesicle</location>
        <location evidence="1">Clathrin-coated vesicle</location>
    </subcellularLocation>
    <subcellularLocation>
        <location evidence="2">Golgi apparatus</location>
    </subcellularLocation>
    <subcellularLocation>
        <location evidence="3">Membrane</location>
        <location evidence="3">Clathrin-coated pit</location>
    </subcellularLocation>
</comment>
<feature type="region of interest" description="Disordered" evidence="9">
    <location>
        <begin position="355"/>
        <end position="410"/>
    </location>
</feature>
<feature type="compositionally biased region" description="Polar residues" evidence="9">
    <location>
        <begin position="645"/>
        <end position="654"/>
    </location>
</feature>
<dbReference type="InterPro" id="IPR014712">
    <property type="entry name" value="ANTH_dom_sf"/>
</dbReference>
<dbReference type="SUPFAM" id="SSF48464">
    <property type="entry name" value="ENTH/VHS domain"/>
    <property type="match status" value="1"/>
</dbReference>
<evidence type="ECO:0000256" key="9">
    <source>
        <dbReference type="SAM" id="MobiDB-lite"/>
    </source>
</evidence>
<dbReference type="CDD" id="cd03564">
    <property type="entry name" value="ANTH_N"/>
    <property type="match status" value="1"/>
</dbReference>
<keyword evidence="7" id="KW-0168">Coated pit</keyword>
<dbReference type="InterPro" id="IPR048050">
    <property type="entry name" value="ANTH_N_plant"/>
</dbReference>
<sequence>MATGSSSQQNFRKAIGAIKDTTLVGMAKVNSEYKELTVSILKATNHVEVLPKEKHVRTILGAVSGSRPRADVAYCIHAITRRLAKTHTWVVALKTLIIIHRALREVDQSFCEELIIHNTNGHLLNLLHFKDDSSLSAWDYSNWIRTYALYIEEWITRYVFYLAVENLYFTFYLVKWPLDFLVADSACKCYLNPRTKKFDTASLLEQLPALQQLLFRLLACQPVGAARYNFMIQYALSIVAAESVRLYVAITDGVLILVDKFFEMPRRDAVRALEIYRKSQEQAQKLSDFFEMCRSLEFGRRQKYVKIEQPPVSFLTAMEEYVKDAPQTLMLPWKPNDDACSTPKLTAVPDANLETDPEQATAEESHPSGDSQEDTKTDKSNADSAPLIPDLLSWDEPSQETSQLDGRNSLSLAITSPEELLTSTKGSELSSEPSWELALITTPSSNVAPVEQSKTNLLDRSVLDSLYDDALKKTNTNGTYQLTNVSSNPFESDSYNQEMFYNPSLTGHPSYMQIAGIPQQQAAIMQQQDQSMVVYDYMQIAGIPQQQAAVMQQPDDTQKQPMTGYDYMQIAEIPQQPPALAEQKPDQQQESSVVGHDFMQMIELPELEAPMEQEQQQEKPTVGFDSTNPFGNPFIEQGPLPVAPESQSPNSSLI</sequence>
<dbReference type="GO" id="GO:0048268">
    <property type="term" value="P:clathrin coat assembly"/>
    <property type="evidence" value="ECO:0007669"/>
    <property type="project" value="InterPro"/>
</dbReference>
<dbReference type="GO" id="GO:0032050">
    <property type="term" value="F:clathrin heavy chain binding"/>
    <property type="evidence" value="ECO:0007669"/>
    <property type="project" value="TreeGrafter"/>
</dbReference>
<evidence type="ECO:0000256" key="7">
    <source>
        <dbReference type="ARBA" id="ARBA00023176"/>
    </source>
</evidence>
<name>A0A2G9HWL5_9LAMI</name>
<dbReference type="AlphaFoldDB" id="A0A2G9HWL5"/>
<dbReference type="Gene3D" id="1.25.40.90">
    <property type="match status" value="1"/>
</dbReference>
<reference evidence="12" key="1">
    <citation type="journal article" date="2018" name="Gigascience">
        <title>Genome assembly of the Pink Ipe (Handroanthus impetiginosus, Bignoniaceae), a highly valued, ecologically keystone Neotropical timber forest tree.</title>
        <authorList>
            <person name="Silva-Junior O.B."/>
            <person name="Grattapaglia D."/>
            <person name="Novaes E."/>
            <person name="Collevatti R.G."/>
        </authorList>
    </citation>
    <scope>NUCLEOTIDE SEQUENCE [LARGE SCALE GENOMIC DNA]</scope>
    <source>
        <strain evidence="12">cv. UFG-1</strain>
    </source>
</reference>
<evidence type="ECO:0000313" key="12">
    <source>
        <dbReference type="Proteomes" id="UP000231279"/>
    </source>
</evidence>
<feature type="compositionally biased region" description="Polar residues" evidence="9">
    <location>
        <begin position="399"/>
        <end position="410"/>
    </location>
</feature>
<evidence type="ECO:0000256" key="1">
    <source>
        <dbReference type="ARBA" id="ARBA00004132"/>
    </source>
</evidence>
<dbReference type="PROSITE" id="PS50942">
    <property type="entry name" value="ENTH"/>
    <property type="match status" value="1"/>
</dbReference>
<keyword evidence="12" id="KW-1185">Reference proteome</keyword>
<proteinExistence type="predicted"/>
<keyword evidence="4" id="KW-0254">Endocytosis</keyword>
<evidence type="ECO:0000256" key="8">
    <source>
        <dbReference type="ARBA" id="ARBA00023329"/>
    </source>
</evidence>
<dbReference type="GO" id="GO:0005545">
    <property type="term" value="F:1-phosphatidylinositol binding"/>
    <property type="evidence" value="ECO:0007669"/>
    <property type="project" value="InterPro"/>
</dbReference>
<dbReference type="InterPro" id="IPR008942">
    <property type="entry name" value="ENTH_VHS"/>
</dbReference>
<dbReference type="Proteomes" id="UP000231279">
    <property type="component" value="Unassembled WGS sequence"/>
</dbReference>
<evidence type="ECO:0000256" key="2">
    <source>
        <dbReference type="ARBA" id="ARBA00004555"/>
    </source>
</evidence>
<organism evidence="11 12">
    <name type="scientific">Handroanthus impetiginosus</name>
    <dbReference type="NCBI Taxonomy" id="429701"/>
    <lineage>
        <taxon>Eukaryota</taxon>
        <taxon>Viridiplantae</taxon>
        <taxon>Streptophyta</taxon>
        <taxon>Embryophyta</taxon>
        <taxon>Tracheophyta</taxon>
        <taxon>Spermatophyta</taxon>
        <taxon>Magnoliopsida</taxon>
        <taxon>eudicotyledons</taxon>
        <taxon>Gunneridae</taxon>
        <taxon>Pentapetalae</taxon>
        <taxon>asterids</taxon>
        <taxon>lamiids</taxon>
        <taxon>Lamiales</taxon>
        <taxon>Bignoniaceae</taxon>
        <taxon>Crescentiina</taxon>
        <taxon>Tabebuia alliance</taxon>
        <taxon>Handroanthus</taxon>
    </lineage>
</organism>
<feature type="compositionally biased region" description="Basic and acidic residues" evidence="9">
    <location>
        <begin position="363"/>
        <end position="381"/>
    </location>
</feature>
<dbReference type="InterPro" id="IPR045192">
    <property type="entry name" value="AP180-like"/>
</dbReference>
<evidence type="ECO:0000256" key="3">
    <source>
        <dbReference type="ARBA" id="ARBA00004600"/>
    </source>
</evidence>
<dbReference type="GO" id="GO:0072583">
    <property type="term" value="P:clathrin-dependent endocytosis"/>
    <property type="evidence" value="ECO:0007669"/>
    <property type="project" value="InterPro"/>
</dbReference>
<feature type="domain" description="ENTH" evidence="10">
    <location>
        <begin position="28"/>
        <end position="165"/>
    </location>
</feature>
<dbReference type="SUPFAM" id="SSF89009">
    <property type="entry name" value="GAT-like domain"/>
    <property type="match status" value="1"/>
</dbReference>
<evidence type="ECO:0000256" key="6">
    <source>
        <dbReference type="ARBA" id="ARBA00023136"/>
    </source>
</evidence>